<evidence type="ECO:0000256" key="1">
    <source>
        <dbReference type="SAM" id="MobiDB-lite"/>
    </source>
</evidence>
<reference evidence="3" key="1">
    <citation type="journal article" date="2019" name="Curr. Biol.">
        <title>Genome Sequence of Striga asiatica Provides Insight into the Evolution of Plant Parasitism.</title>
        <authorList>
            <person name="Yoshida S."/>
            <person name="Kim S."/>
            <person name="Wafula E.K."/>
            <person name="Tanskanen J."/>
            <person name="Kim Y.M."/>
            <person name="Honaas L."/>
            <person name="Yang Z."/>
            <person name="Spallek T."/>
            <person name="Conn C.E."/>
            <person name="Ichihashi Y."/>
            <person name="Cheong K."/>
            <person name="Cui S."/>
            <person name="Der J.P."/>
            <person name="Gundlach H."/>
            <person name="Jiao Y."/>
            <person name="Hori C."/>
            <person name="Ishida J.K."/>
            <person name="Kasahara H."/>
            <person name="Kiba T."/>
            <person name="Kim M.S."/>
            <person name="Koo N."/>
            <person name="Laohavisit A."/>
            <person name="Lee Y.H."/>
            <person name="Lumba S."/>
            <person name="McCourt P."/>
            <person name="Mortimer J.C."/>
            <person name="Mutuku J.M."/>
            <person name="Nomura T."/>
            <person name="Sasaki-Sekimoto Y."/>
            <person name="Seto Y."/>
            <person name="Wang Y."/>
            <person name="Wakatake T."/>
            <person name="Sakakibara H."/>
            <person name="Demura T."/>
            <person name="Yamaguchi S."/>
            <person name="Yoneyama K."/>
            <person name="Manabe R.I."/>
            <person name="Nelson D.C."/>
            <person name="Schulman A.H."/>
            <person name="Timko M.P."/>
            <person name="dePamphilis C.W."/>
            <person name="Choi D."/>
            <person name="Shirasu K."/>
        </authorList>
    </citation>
    <scope>NUCLEOTIDE SEQUENCE [LARGE SCALE GENOMIC DNA]</scope>
    <source>
        <strain evidence="3">cv. UVA1</strain>
    </source>
</reference>
<sequence>MQPKHLNWASPASPPQTLEPGPNFRPGPINPPCTHNAPSSASSRKTFPSSRKSRTLSQLNPHEHTRISCNASSGLPFLPYPSIIEVHEKTFLIGIRSKIRRA</sequence>
<evidence type="ECO:0000313" key="2">
    <source>
        <dbReference type="EMBL" id="GER31775.1"/>
    </source>
</evidence>
<protein>
    <submittedName>
        <fullName evidence="2">Cysteine-rich RLK (RECEPTOR-like protein kinase)18</fullName>
    </submittedName>
</protein>
<name>A0A5A7PFU8_STRAF</name>
<gene>
    <name evidence="2" type="ORF">STAS_07811</name>
</gene>
<organism evidence="2 3">
    <name type="scientific">Striga asiatica</name>
    <name type="common">Asiatic witchweed</name>
    <name type="synonym">Buchnera asiatica</name>
    <dbReference type="NCBI Taxonomy" id="4170"/>
    <lineage>
        <taxon>Eukaryota</taxon>
        <taxon>Viridiplantae</taxon>
        <taxon>Streptophyta</taxon>
        <taxon>Embryophyta</taxon>
        <taxon>Tracheophyta</taxon>
        <taxon>Spermatophyta</taxon>
        <taxon>Magnoliopsida</taxon>
        <taxon>eudicotyledons</taxon>
        <taxon>Gunneridae</taxon>
        <taxon>Pentapetalae</taxon>
        <taxon>asterids</taxon>
        <taxon>lamiids</taxon>
        <taxon>Lamiales</taxon>
        <taxon>Orobanchaceae</taxon>
        <taxon>Buchnereae</taxon>
        <taxon>Striga</taxon>
    </lineage>
</organism>
<keyword evidence="2" id="KW-0808">Transferase</keyword>
<keyword evidence="2" id="KW-0675">Receptor</keyword>
<dbReference type="AlphaFoldDB" id="A0A5A7PFU8"/>
<feature type="compositionally biased region" description="Polar residues" evidence="1">
    <location>
        <begin position="36"/>
        <end position="60"/>
    </location>
</feature>
<keyword evidence="2" id="KW-0418">Kinase</keyword>
<accession>A0A5A7PFU8</accession>
<comment type="caution">
    <text evidence="2">The sequence shown here is derived from an EMBL/GenBank/DDBJ whole genome shotgun (WGS) entry which is preliminary data.</text>
</comment>
<feature type="region of interest" description="Disordered" evidence="1">
    <location>
        <begin position="1"/>
        <end position="71"/>
    </location>
</feature>
<evidence type="ECO:0000313" key="3">
    <source>
        <dbReference type="Proteomes" id="UP000325081"/>
    </source>
</evidence>
<dbReference type="GO" id="GO:0016301">
    <property type="term" value="F:kinase activity"/>
    <property type="evidence" value="ECO:0007669"/>
    <property type="project" value="UniProtKB-KW"/>
</dbReference>
<proteinExistence type="predicted"/>
<dbReference type="Proteomes" id="UP000325081">
    <property type="component" value="Unassembled WGS sequence"/>
</dbReference>
<keyword evidence="3" id="KW-1185">Reference proteome</keyword>
<dbReference type="EMBL" id="BKCP01004516">
    <property type="protein sequence ID" value="GER31775.1"/>
    <property type="molecule type" value="Genomic_DNA"/>
</dbReference>